<keyword evidence="9" id="KW-1185">Reference proteome</keyword>
<evidence type="ECO:0000313" key="8">
    <source>
        <dbReference type="EnsemblMetazoa" id="MESCA009987-PA"/>
    </source>
</evidence>
<dbReference type="Gene3D" id="2.40.10.10">
    <property type="entry name" value="Trypsin-like serine proteases"/>
    <property type="match status" value="2"/>
</dbReference>
<evidence type="ECO:0000313" key="9">
    <source>
        <dbReference type="Proteomes" id="UP000015102"/>
    </source>
</evidence>
<dbReference type="GO" id="GO:0004252">
    <property type="term" value="F:serine-type endopeptidase activity"/>
    <property type="evidence" value="ECO:0007669"/>
    <property type="project" value="InterPro"/>
</dbReference>
<evidence type="ECO:0000259" key="7">
    <source>
        <dbReference type="PROSITE" id="PS50240"/>
    </source>
</evidence>
<dbReference type="OMA" id="TEWIVQS"/>
<evidence type="ECO:0000256" key="1">
    <source>
        <dbReference type="ARBA" id="ARBA00004239"/>
    </source>
</evidence>
<dbReference type="PANTHER" id="PTHR24256">
    <property type="entry name" value="TRYPTASE-RELATED"/>
    <property type="match status" value="1"/>
</dbReference>
<dbReference type="SUPFAM" id="SSF50494">
    <property type="entry name" value="Trypsin-like serine proteases"/>
    <property type="match status" value="2"/>
</dbReference>
<dbReference type="GO" id="GO:0006508">
    <property type="term" value="P:proteolysis"/>
    <property type="evidence" value="ECO:0007669"/>
    <property type="project" value="UniProtKB-KW"/>
</dbReference>
<comment type="similarity">
    <text evidence="6">Belongs to the peptidase S1 family. CLIP subfamily.</text>
</comment>
<dbReference type="CDD" id="cd00190">
    <property type="entry name" value="Tryp_SPc"/>
    <property type="match status" value="1"/>
</dbReference>
<dbReference type="STRING" id="36166.T1H1C8"/>
<dbReference type="InterPro" id="IPR033116">
    <property type="entry name" value="TRYPSIN_SER"/>
</dbReference>
<dbReference type="HOGENOM" id="CLU_006842_13_1_1"/>
<dbReference type="PROSITE" id="PS50240">
    <property type="entry name" value="TRYPSIN_DOM"/>
    <property type="match status" value="1"/>
</dbReference>
<reference evidence="9" key="1">
    <citation type="submission" date="2013-02" db="EMBL/GenBank/DDBJ databases">
        <authorList>
            <person name="Hughes D."/>
        </authorList>
    </citation>
    <scope>NUCLEOTIDE SEQUENCE</scope>
    <source>
        <strain>Durham</strain>
        <strain evidence="9">NC isolate 2 -- Noor lab</strain>
    </source>
</reference>
<dbReference type="AlphaFoldDB" id="T1H1C8"/>
<dbReference type="EMBL" id="CAQQ02056357">
    <property type="status" value="NOT_ANNOTATED_CDS"/>
    <property type="molecule type" value="Genomic_DNA"/>
</dbReference>
<dbReference type="EMBL" id="CAQQ02056359">
    <property type="status" value="NOT_ANNOTATED_CDS"/>
    <property type="molecule type" value="Genomic_DNA"/>
</dbReference>
<dbReference type="EMBL" id="CAQQ02056361">
    <property type="status" value="NOT_ANNOTATED_CDS"/>
    <property type="molecule type" value="Genomic_DNA"/>
</dbReference>
<keyword evidence="2" id="KW-0645">Protease</keyword>
<dbReference type="EMBL" id="CAQQ02056358">
    <property type="status" value="NOT_ANNOTATED_CDS"/>
    <property type="molecule type" value="Genomic_DNA"/>
</dbReference>
<dbReference type="GO" id="GO:0005576">
    <property type="term" value="C:extracellular region"/>
    <property type="evidence" value="ECO:0007669"/>
    <property type="project" value="UniProtKB-SubCell"/>
</dbReference>
<proteinExistence type="inferred from homology"/>
<evidence type="ECO:0000256" key="3">
    <source>
        <dbReference type="ARBA" id="ARBA00022801"/>
    </source>
</evidence>
<feature type="domain" description="Peptidase S1" evidence="7">
    <location>
        <begin position="1"/>
        <end position="229"/>
    </location>
</feature>
<reference evidence="8" key="2">
    <citation type="submission" date="2015-06" db="UniProtKB">
        <authorList>
            <consortium name="EnsemblMetazoa"/>
        </authorList>
    </citation>
    <scope>IDENTIFICATION</scope>
</reference>
<evidence type="ECO:0000256" key="5">
    <source>
        <dbReference type="ARBA" id="ARBA00023157"/>
    </source>
</evidence>
<dbReference type="InterPro" id="IPR051487">
    <property type="entry name" value="Ser/Thr_Proteases_Immune/Dev"/>
</dbReference>
<dbReference type="InterPro" id="IPR009003">
    <property type="entry name" value="Peptidase_S1_PA"/>
</dbReference>
<name>T1H1C8_MEGSC</name>
<keyword evidence="4" id="KW-0720">Serine protease</keyword>
<evidence type="ECO:0000256" key="6">
    <source>
        <dbReference type="ARBA" id="ARBA00024195"/>
    </source>
</evidence>
<dbReference type="PROSITE" id="PS00135">
    <property type="entry name" value="TRYPSIN_SER"/>
    <property type="match status" value="1"/>
</dbReference>
<dbReference type="EMBL" id="CAQQ02056360">
    <property type="status" value="NOT_ANNOTATED_CDS"/>
    <property type="molecule type" value="Genomic_DNA"/>
</dbReference>
<protein>
    <recommendedName>
        <fullName evidence="7">Peptidase S1 domain-containing protein</fullName>
    </recommendedName>
</protein>
<dbReference type="Pfam" id="PF00089">
    <property type="entry name" value="Trypsin"/>
    <property type="match status" value="2"/>
</dbReference>
<keyword evidence="3" id="KW-0378">Hydrolase</keyword>
<evidence type="ECO:0000256" key="2">
    <source>
        <dbReference type="ARBA" id="ARBA00022670"/>
    </source>
</evidence>
<dbReference type="InterPro" id="IPR043504">
    <property type="entry name" value="Peptidase_S1_PA_chymotrypsin"/>
</dbReference>
<evidence type="ECO:0000256" key="4">
    <source>
        <dbReference type="ARBA" id="ARBA00022825"/>
    </source>
</evidence>
<comment type="subcellular location">
    <subcellularLocation>
        <location evidence="1">Secreted</location>
        <location evidence="1">Extracellular space</location>
    </subcellularLocation>
</comment>
<dbReference type="InterPro" id="IPR001254">
    <property type="entry name" value="Trypsin_dom"/>
</dbReference>
<keyword evidence="5" id="KW-1015">Disulfide bond</keyword>
<dbReference type="FunFam" id="2.40.10.10:FF:000036">
    <property type="entry name" value="Trypsin beta"/>
    <property type="match status" value="1"/>
</dbReference>
<dbReference type="Proteomes" id="UP000015102">
    <property type="component" value="Unassembled WGS sequence"/>
</dbReference>
<accession>T1H1C8</accession>
<organism evidence="8 9">
    <name type="scientific">Megaselia scalaris</name>
    <name type="common">Humpbacked fly</name>
    <name type="synonym">Phora scalaris</name>
    <dbReference type="NCBI Taxonomy" id="36166"/>
    <lineage>
        <taxon>Eukaryota</taxon>
        <taxon>Metazoa</taxon>
        <taxon>Ecdysozoa</taxon>
        <taxon>Arthropoda</taxon>
        <taxon>Hexapoda</taxon>
        <taxon>Insecta</taxon>
        <taxon>Pterygota</taxon>
        <taxon>Neoptera</taxon>
        <taxon>Endopterygota</taxon>
        <taxon>Diptera</taxon>
        <taxon>Brachycera</taxon>
        <taxon>Muscomorpha</taxon>
        <taxon>Platypezoidea</taxon>
        <taxon>Phoridae</taxon>
        <taxon>Megaseliini</taxon>
        <taxon>Megaselia</taxon>
    </lineage>
</organism>
<dbReference type="SMART" id="SM00020">
    <property type="entry name" value="Tryp_SPc"/>
    <property type="match status" value="1"/>
</dbReference>
<sequence>GVTQQVGIVSWGYVPCGESNLPSVYTRVSAFTEWIVQSQADYYKNLRRWIFAGITNNANRSDGQEVFTNYAYVHEKYTGGVGPYDIAILHLETPLVFNDKVKPIALPYETEVVEGKGTLYGWGRTNSSLPVPEPLQRVDTTIMQFKECKAALPSSAPIHEVNVCSSSLNAEVSACNGDSGGPFVKEDKNGVTQQVGIVSWGYVPCGESNLPSVYTRVSAFTEWIVQSQADYYKNRNYCR</sequence>
<dbReference type="EnsemblMetazoa" id="MESCA009987-RA">
    <property type="protein sequence ID" value="MESCA009987-PA"/>
    <property type="gene ID" value="MESCA009987"/>
</dbReference>